<proteinExistence type="predicted"/>
<dbReference type="EMBL" id="BGPR01279144">
    <property type="protein sequence ID" value="GBN19136.1"/>
    <property type="molecule type" value="Genomic_DNA"/>
</dbReference>
<accession>A0A4Y2LXV5</accession>
<evidence type="ECO:0000313" key="3">
    <source>
        <dbReference type="EMBL" id="GBN19315.1"/>
    </source>
</evidence>
<dbReference type="EMBL" id="BGPR01279217">
    <property type="protein sequence ID" value="GBN19315.1"/>
    <property type="molecule type" value="Genomic_DNA"/>
</dbReference>
<comment type="caution">
    <text evidence="2">The sequence shown here is derived from an EMBL/GenBank/DDBJ whole genome shotgun (WGS) entry which is preliminary data.</text>
</comment>
<organism evidence="2 4">
    <name type="scientific">Araneus ventricosus</name>
    <name type="common">Orbweaver spider</name>
    <name type="synonym">Epeira ventricosa</name>
    <dbReference type="NCBI Taxonomy" id="182803"/>
    <lineage>
        <taxon>Eukaryota</taxon>
        <taxon>Metazoa</taxon>
        <taxon>Ecdysozoa</taxon>
        <taxon>Arthropoda</taxon>
        <taxon>Chelicerata</taxon>
        <taxon>Arachnida</taxon>
        <taxon>Araneae</taxon>
        <taxon>Araneomorphae</taxon>
        <taxon>Entelegynae</taxon>
        <taxon>Araneoidea</taxon>
        <taxon>Araneidae</taxon>
        <taxon>Araneus</taxon>
    </lineage>
</organism>
<sequence length="79" mass="8559">RPPFCIGATIKITESSRSSPNFRTRTEKGRLALDVIFDVLQAQVHGGSLVESDFEAGILRPREAETFSLGQRGPLGGCI</sequence>
<name>A0A4Y2LXV5_ARAVE</name>
<evidence type="ECO:0000313" key="4">
    <source>
        <dbReference type="Proteomes" id="UP000499080"/>
    </source>
</evidence>
<dbReference type="AlphaFoldDB" id="A0A4Y2LXV5"/>
<feature type="non-terminal residue" evidence="2">
    <location>
        <position position="1"/>
    </location>
</feature>
<reference evidence="2 4" key="1">
    <citation type="journal article" date="2019" name="Sci. Rep.">
        <title>Orb-weaving spider Araneus ventricosus genome elucidates the spidroin gene catalogue.</title>
        <authorList>
            <person name="Kono N."/>
            <person name="Nakamura H."/>
            <person name="Ohtoshi R."/>
            <person name="Moran D.A.P."/>
            <person name="Shinohara A."/>
            <person name="Yoshida Y."/>
            <person name="Fujiwara M."/>
            <person name="Mori M."/>
            <person name="Tomita M."/>
            <person name="Arakawa K."/>
        </authorList>
    </citation>
    <scope>NUCLEOTIDE SEQUENCE [LARGE SCALE GENOMIC DNA]</scope>
</reference>
<keyword evidence="4" id="KW-1185">Reference proteome</keyword>
<evidence type="ECO:0000313" key="1">
    <source>
        <dbReference type="EMBL" id="GBN19136.1"/>
    </source>
</evidence>
<gene>
    <name evidence="3" type="ORF">AVEN_149058_1</name>
    <name evidence="1" type="ORF">AVEN_274887_1</name>
    <name evidence="2" type="ORF">AVEN_61233_1</name>
</gene>
<evidence type="ECO:0000313" key="2">
    <source>
        <dbReference type="EMBL" id="GBN19194.1"/>
    </source>
</evidence>
<dbReference type="EMBL" id="BGPR01279169">
    <property type="protein sequence ID" value="GBN19194.1"/>
    <property type="molecule type" value="Genomic_DNA"/>
</dbReference>
<dbReference type="Proteomes" id="UP000499080">
    <property type="component" value="Unassembled WGS sequence"/>
</dbReference>
<protein>
    <submittedName>
        <fullName evidence="2">Uncharacterized protein</fullName>
    </submittedName>
</protein>